<keyword evidence="2" id="KW-1185">Reference proteome</keyword>
<accession>A0A1P8WAR6</accession>
<dbReference type="Proteomes" id="UP000187735">
    <property type="component" value="Chromosome"/>
</dbReference>
<dbReference type="AlphaFoldDB" id="A0A1P8WAR6"/>
<reference evidence="1 2" key="1">
    <citation type="journal article" date="2016" name="Front. Microbiol.">
        <title>Fuerstia marisgermanicae gen. nov., sp. nov., an Unusual Member of the Phylum Planctomycetes from the German Wadden Sea.</title>
        <authorList>
            <person name="Kohn T."/>
            <person name="Heuer A."/>
            <person name="Jogler M."/>
            <person name="Vollmers J."/>
            <person name="Boedeker C."/>
            <person name="Bunk B."/>
            <person name="Rast P."/>
            <person name="Borchert D."/>
            <person name="Glockner I."/>
            <person name="Freese H.M."/>
            <person name="Klenk H.P."/>
            <person name="Overmann J."/>
            <person name="Kaster A.K."/>
            <person name="Rohde M."/>
            <person name="Wiegand S."/>
            <person name="Jogler C."/>
        </authorList>
    </citation>
    <scope>NUCLEOTIDE SEQUENCE [LARGE SCALE GENOMIC DNA]</scope>
    <source>
        <strain evidence="1 2">NH11</strain>
    </source>
</reference>
<evidence type="ECO:0000313" key="2">
    <source>
        <dbReference type="Proteomes" id="UP000187735"/>
    </source>
</evidence>
<protein>
    <submittedName>
        <fullName evidence="1">Uncharacterized protein</fullName>
    </submittedName>
</protein>
<organism evidence="1 2">
    <name type="scientific">Fuerstiella marisgermanici</name>
    <dbReference type="NCBI Taxonomy" id="1891926"/>
    <lineage>
        <taxon>Bacteria</taxon>
        <taxon>Pseudomonadati</taxon>
        <taxon>Planctomycetota</taxon>
        <taxon>Planctomycetia</taxon>
        <taxon>Planctomycetales</taxon>
        <taxon>Planctomycetaceae</taxon>
        <taxon>Fuerstiella</taxon>
    </lineage>
</organism>
<gene>
    <name evidence="1" type="ORF">Fuma_00736</name>
</gene>
<evidence type="ECO:0000313" key="1">
    <source>
        <dbReference type="EMBL" id="APZ91150.1"/>
    </source>
</evidence>
<name>A0A1P8WAR6_9PLAN</name>
<dbReference type="EMBL" id="CP017641">
    <property type="protein sequence ID" value="APZ91150.1"/>
    <property type="molecule type" value="Genomic_DNA"/>
</dbReference>
<dbReference type="KEGG" id="fmr:Fuma_00736"/>
<sequence>MPRRFQPSTILTGSGPDTKNYKRPAGIVLVLLPIVPKCCVFHSRKLHKVYRQLHRCRIFDLVFKYIVTCGMH</sequence>
<proteinExistence type="predicted"/>